<reference evidence="1 2" key="1">
    <citation type="journal article" date="2022" name="Nat. Ecol. Evol.">
        <title>A masculinizing supergene underlies an exaggerated male reproductive morph in a spider.</title>
        <authorList>
            <person name="Hendrickx F."/>
            <person name="De Corte Z."/>
            <person name="Sonet G."/>
            <person name="Van Belleghem S.M."/>
            <person name="Kostlbacher S."/>
            <person name="Vangestel C."/>
        </authorList>
    </citation>
    <scope>NUCLEOTIDE SEQUENCE [LARGE SCALE GENOMIC DNA]</scope>
    <source>
        <strain evidence="1">W744_W776</strain>
    </source>
</reference>
<accession>A0AAV6U034</accession>
<name>A0AAV6U034_9ARAC</name>
<dbReference type="PANTHER" id="PTHR47456:SF5">
    <property type="match status" value="1"/>
</dbReference>
<dbReference type="AlphaFoldDB" id="A0AAV6U034"/>
<organism evidence="1 2">
    <name type="scientific">Oedothorax gibbosus</name>
    <dbReference type="NCBI Taxonomy" id="931172"/>
    <lineage>
        <taxon>Eukaryota</taxon>
        <taxon>Metazoa</taxon>
        <taxon>Ecdysozoa</taxon>
        <taxon>Arthropoda</taxon>
        <taxon>Chelicerata</taxon>
        <taxon>Arachnida</taxon>
        <taxon>Araneae</taxon>
        <taxon>Araneomorphae</taxon>
        <taxon>Entelegynae</taxon>
        <taxon>Araneoidea</taxon>
        <taxon>Linyphiidae</taxon>
        <taxon>Erigoninae</taxon>
        <taxon>Oedothorax</taxon>
    </lineage>
</organism>
<dbReference type="PANTHER" id="PTHR47456">
    <property type="entry name" value="PHD-TYPE DOMAIN-CONTAINING PROTEIN"/>
    <property type="match status" value="1"/>
</dbReference>
<dbReference type="EMBL" id="JAFNEN010000778">
    <property type="protein sequence ID" value="KAG8177458.1"/>
    <property type="molecule type" value="Genomic_DNA"/>
</dbReference>
<evidence type="ECO:0000313" key="1">
    <source>
        <dbReference type="EMBL" id="KAG8177458.1"/>
    </source>
</evidence>
<evidence type="ECO:0008006" key="3">
    <source>
        <dbReference type="Google" id="ProtNLM"/>
    </source>
</evidence>
<comment type="caution">
    <text evidence="1">The sequence shown here is derived from an EMBL/GenBank/DDBJ whole genome shotgun (WGS) entry which is preliminary data.</text>
</comment>
<evidence type="ECO:0000313" key="2">
    <source>
        <dbReference type="Proteomes" id="UP000827092"/>
    </source>
</evidence>
<protein>
    <recommendedName>
        <fullName evidence="3">MULE transposase domain-containing protein</fullName>
    </recommendedName>
</protein>
<keyword evidence="2" id="KW-1185">Reference proteome</keyword>
<dbReference type="Proteomes" id="UP000827092">
    <property type="component" value="Unassembled WGS sequence"/>
</dbReference>
<proteinExistence type="predicted"/>
<gene>
    <name evidence="1" type="ORF">JTE90_008642</name>
</gene>
<sequence>MKQDNSCEALHIIKSWNPNGNPCYGMVDFAAEEIGALETIFPGILVFICSFHREQAWNRWYSKYQNVTVPKAEALARLREVANAGTEGELQDALTKLKSWEYYNFTPLKDYFEKAWFPEIKRWALA</sequence>